<reference evidence="2" key="1">
    <citation type="submission" date="2022-11" db="EMBL/GenBank/DDBJ databases">
        <authorList>
            <person name="Petersen C."/>
        </authorList>
    </citation>
    <scope>NUCLEOTIDE SEQUENCE</scope>
    <source>
        <strain evidence="2">IBT 26290</strain>
    </source>
</reference>
<reference evidence="2" key="2">
    <citation type="journal article" date="2023" name="IMA Fungus">
        <title>Comparative genomic study of the Penicillium genus elucidates a diverse pangenome and 15 lateral gene transfer events.</title>
        <authorList>
            <person name="Petersen C."/>
            <person name="Sorensen T."/>
            <person name="Nielsen M.R."/>
            <person name="Sondergaard T.E."/>
            <person name="Sorensen J.L."/>
            <person name="Fitzpatrick D.A."/>
            <person name="Frisvad J.C."/>
            <person name="Nielsen K.L."/>
        </authorList>
    </citation>
    <scope>NUCLEOTIDE SEQUENCE</scope>
    <source>
        <strain evidence="2">IBT 26290</strain>
    </source>
</reference>
<dbReference type="InterPro" id="IPR021858">
    <property type="entry name" value="Fun_TF"/>
</dbReference>
<dbReference type="EMBL" id="JAPQKN010000001">
    <property type="protein sequence ID" value="KAJ5175574.1"/>
    <property type="molecule type" value="Genomic_DNA"/>
</dbReference>
<dbReference type="GeneID" id="81422752"/>
<dbReference type="AlphaFoldDB" id="A0A9W9IFZ3"/>
<evidence type="ECO:0000313" key="3">
    <source>
        <dbReference type="Proteomes" id="UP001149163"/>
    </source>
</evidence>
<feature type="region of interest" description="Disordered" evidence="1">
    <location>
        <begin position="1"/>
        <end position="31"/>
    </location>
</feature>
<proteinExistence type="predicted"/>
<sequence>MRTNLGQRSRHLPGPRTANQSNPLSDPASYPPTDLVGLIPLTRILGRDCLGNMSNASSTARREPVLHKIAFQYYPLDVNATSNPFLVSWWPLALRDPALFHVSLQTACLDEELLAQKGFQASGILMADSVSLLRQKIGDISLAVQDGTLNAVITLATIEFGKGNIEVSEMHVEGVRRLVRLRGGINSVRQTSPLTARMISWVSMLIMGHPQFPVQDDAGTGDGIPPLPEWQLGPTTLDDTPEISWVIEDAVVRNAFLRLRYVFQSAQGARLLGTRLHDLACFVIHQLLRVVPDIPHLHSSPITECIRYALILYMFIIQGPTYYSHAVIFNSLVNQFVGYLQELESIPHVYDSLDVWIFGIGLVASTDTPSYRWLTERARAVSASLQLYSCDDAFACIKSVCWLETARGVDLFRFHWVAILGDRSPLDPLEFALSPSPSSLCGASL</sequence>
<dbReference type="PANTHER" id="PTHR37540">
    <property type="entry name" value="TRANSCRIPTION FACTOR (ACR-2), PUTATIVE-RELATED-RELATED"/>
    <property type="match status" value="1"/>
</dbReference>
<organism evidence="2 3">
    <name type="scientific">Penicillium canariense</name>
    <dbReference type="NCBI Taxonomy" id="189055"/>
    <lineage>
        <taxon>Eukaryota</taxon>
        <taxon>Fungi</taxon>
        <taxon>Dikarya</taxon>
        <taxon>Ascomycota</taxon>
        <taxon>Pezizomycotina</taxon>
        <taxon>Eurotiomycetes</taxon>
        <taxon>Eurotiomycetidae</taxon>
        <taxon>Eurotiales</taxon>
        <taxon>Aspergillaceae</taxon>
        <taxon>Penicillium</taxon>
    </lineage>
</organism>
<protein>
    <submittedName>
        <fullName evidence="2">Uncharacterized protein</fullName>
    </submittedName>
</protein>
<accession>A0A9W9IFZ3</accession>
<dbReference type="Pfam" id="PF11951">
    <property type="entry name" value="Fungal_trans_2"/>
    <property type="match status" value="1"/>
</dbReference>
<evidence type="ECO:0000256" key="1">
    <source>
        <dbReference type="SAM" id="MobiDB-lite"/>
    </source>
</evidence>
<keyword evidence="3" id="KW-1185">Reference proteome</keyword>
<dbReference type="Proteomes" id="UP001149163">
    <property type="component" value="Unassembled WGS sequence"/>
</dbReference>
<dbReference type="OrthoDB" id="5376287at2759"/>
<name>A0A9W9IFZ3_9EURO</name>
<evidence type="ECO:0000313" key="2">
    <source>
        <dbReference type="EMBL" id="KAJ5175574.1"/>
    </source>
</evidence>
<comment type="caution">
    <text evidence="2">The sequence shown here is derived from an EMBL/GenBank/DDBJ whole genome shotgun (WGS) entry which is preliminary data.</text>
</comment>
<gene>
    <name evidence="2" type="ORF">N7482_001451</name>
</gene>
<dbReference type="RefSeq" id="XP_056547182.1">
    <property type="nucleotide sequence ID" value="XM_056683576.1"/>
</dbReference>
<dbReference type="PANTHER" id="PTHR37540:SF5">
    <property type="entry name" value="TRANSCRIPTION FACTOR DOMAIN-CONTAINING PROTEIN"/>
    <property type="match status" value="1"/>
</dbReference>